<dbReference type="EMBL" id="BARV01000487">
    <property type="protein sequence ID" value="GAH99037.1"/>
    <property type="molecule type" value="Genomic_DNA"/>
</dbReference>
<keyword evidence="1" id="KW-1133">Transmembrane helix</keyword>
<reference evidence="2" key="1">
    <citation type="journal article" date="2014" name="Front. Microbiol.">
        <title>High frequency of phylogenetically diverse reductive dehalogenase-homologous genes in deep subseafloor sedimentary metagenomes.</title>
        <authorList>
            <person name="Kawai M."/>
            <person name="Futagami T."/>
            <person name="Toyoda A."/>
            <person name="Takaki Y."/>
            <person name="Nishi S."/>
            <person name="Hori S."/>
            <person name="Arai W."/>
            <person name="Tsubouchi T."/>
            <person name="Morono Y."/>
            <person name="Uchiyama I."/>
            <person name="Ito T."/>
            <person name="Fujiyama A."/>
            <person name="Inagaki F."/>
            <person name="Takami H."/>
        </authorList>
    </citation>
    <scope>NUCLEOTIDE SEQUENCE</scope>
    <source>
        <strain evidence="2">Expedition CK06-06</strain>
    </source>
</reference>
<sequence length="339" mass="36974">MEVASKGGVGSLTPIGELNTYTILYQYFIPLTFLVGGFFMSLQTGAMGANIITGFFEKQVKKGGALAWKGTKLGAEKATRKSRKWIGEGLGMTAESIEKSGKEGKMAGWAARPIGGAIGWSGRKLVAQVAGREREEIEKAEKEAEGKSFEEQLALAKSPIASRRVGALHKIYEKGDIDKFTKATGFSKEDKEKIMQDALKFFPGRFKDLAKSEAETAQKIVGKFGEKIDQESAIRAGVYMGSDDIKKFGTLAEKLVSTSSEKNMSKWSEDTMRFALTSEVFHKSLKGSKISAMAKQFGDVFFETFEKNARTKAWYKKNAPAAHKYIKSSAGGGLGVGFK</sequence>
<proteinExistence type="predicted"/>
<accession>X1JY29</accession>
<dbReference type="AlphaFoldDB" id="X1JY29"/>
<evidence type="ECO:0000256" key="1">
    <source>
        <dbReference type="SAM" id="Phobius"/>
    </source>
</evidence>
<gene>
    <name evidence="2" type="ORF">S06H3_01828</name>
</gene>
<keyword evidence="1" id="KW-0812">Transmembrane</keyword>
<organism evidence="2">
    <name type="scientific">marine sediment metagenome</name>
    <dbReference type="NCBI Taxonomy" id="412755"/>
    <lineage>
        <taxon>unclassified sequences</taxon>
        <taxon>metagenomes</taxon>
        <taxon>ecological metagenomes</taxon>
    </lineage>
</organism>
<keyword evidence="1" id="KW-0472">Membrane</keyword>
<protein>
    <submittedName>
        <fullName evidence="2">Uncharacterized protein</fullName>
    </submittedName>
</protein>
<name>X1JY29_9ZZZZ</name>
<comment type="caution">
    <text evidence="2">The sequence shown here is derived from an EMBL/GenBank/DDBJ whole genome shotgun (WGS) entry which is preliminary data.</text>
</comment>
<evidence type="ECO:0000313" key="2">
    <source>
        <dbReference type="EMBL" id="GAH99037.1"/>
    </source>
</evidence>
<feature type="transmembrane region" description="Helical" evidence="1">
    <location>
        <begin position="27"/>
        <end position="52"/>
    </location>
</feature>